<feature type="transmembrane region" description="Helical" evidence="1">
    <location>
        <begin position="145"/>
        <end position="169"/>
    </location>
</feature>
<evidence type="ECO:0000256" key="1">
    <source>
        <dbReference type="SAM" id="Phobius"/>
    </source>
</evidence>
<proteinExistence type="predicted"/>
<protein>
    <submittedName>
        <fullName evidence="2">Uncharacterized protein</fullName>
    </submittedName>
</protein>
<feature type="transmembrane region" description="Helical" evidence="1">
    <location>
        <begin position="121"/>
        <end position="139"/>
    </location>
</feature>
<comment type="caution">
    <text evidence="2">The sequence shown here is derived from an EMBL/GenBank/DDBJ whole genome shotgun (WGS) entry which is preliminary data.</text>
</comment>
<gene>
    <name evidence="2" type="ORF">GX656_01520</name>
</gene>
<dbReference type="EMBL" id="JAAZBX010000004">
    <property type="protein sequence ID" value="NLD25302.1"/>
    <property type="molecule type" value="Genomic_DNA"/>
</dbReference>
<sequence length="172" mass="20096">MEMIKHMLNNWSVYQQITLSLLIIFIIALLSLGVWLFSKNKKFLLFALTSMGLCILTTFLGFQLANMIFDISINYIFFLTPIIILAINIIYIGMSIGYYNSKKMQKYPNYKDLRKEFGKDSIQISIFTILLFTSFLIFIDGLAFSFLLLTAILLVLTTWINFFLVRIFFKDE</sequence>
<name>A0A847D0C2_9BACT</name>
<reference evidence="2 3" key="1">
    <citation type="journal article" date="2020" name="Biotechnol. Biofuels">
        <title>New insights from the biogas microbiome by comprehensive genome-resolved metagenomics of nearly 1600 species originating from multiple anaerobic digesters.</title>
        <authorList>
            <person name="Campanaro S."/>
            <person name="Treu L."/>
            <person name="Rodriguez-R L.M."/>
            <person name="Kovalovszki A."/>
            <person name="Ziels R.M."/>
            <person name="Maus I."/>
            <person name="Zhu X."/>
            <person name="Kougias P.G."/>
            <person name="Basile A."/>
            <person name="Luo G."/>
            <person name="Schluter A."/>
            <person name="Konstantinidis K.T."/>
            <person name="Angelidaki I."/>
        </authorList>
    </citation>
    <scope>NUCLEOTIDE SEQUENCE [LARGE SCALE GENOMIC DNA]</scope>
    <source>
        <strain evidence="2">AS06rmzACSIP_65</strain>
    </source>
</reference>
<dbReference type="Proteomes" id="UP000545876">
    <property type="component" value="Unassembled WGS sequence"/>
</dbReference>
<keyword evidence="1" id="KW-0472">Membrane</keyword>
<keyword evidence="1" id="KW-1133">Transmembrane helix</keyword>
<evidence type="ECO:0000313" key="2">
    <source>
        <dbReference type="EMBL" id="NLD25302.1"/>
    </source>
</evidence>
<feature type="transmembrane region" description="Helical" evidence="1">
    <location>
        <begin position="17"/>
        <end position="37"/>
    </location>
</feature>
<keyword evidence="1" id="KW-0812">Transmembrane</keyword>
<accession>A0A847D0C2</accession>
<dbReference type="AlphaFoldDB" id="A0A847D0C2"/>
<feature type="transmembrane region" description="Helical" evidence="1">
    <location>
        <begin position="75"/>
        <end position="100"/>
    </location>
</feature>
<evidence type="ECO:0000313" key="3">
    <source>
        <dbReference type="Proteomes" id="UP000545876"/>
    </source>
</evidence>
<organism evidence="2 3">
    <name type="scientific">Candidatus Dojkabacteria bacterium</name>
    <dbReference type="NCBI Taxonomy" id="2099670"/>
    <lineage>
        <taxon>Bacteria</taxon>
        <taxon>Candidatus Dojkabacteria</taxon>
    </lineage>
</organism>
<feature type="transmembrane region" description="Helical" evidence="1">
    <location>
        <begin position="44"/>
        <end position="69"/>
    </location>
</feature>